<dbReference type="Proteomes" id="UP001180020">
    <property type="component" value="Unassembled WGS sequence"/>
</dbReference>
<name>A0AAV9E8K6_ACOCL</name>
<protein>
    <submittedName>
        <fullName evidence="2">Uncharacterized protein</fullName>
    </submittedName>
</protein>
<accession>A0AAV9E8K6</accession>
<evidence type="ECO:0000313" key="2">
    <source>
        <dbReference type="EMBL" id="KAK1309790.1"/>
    </source>
</evidence>
<sequence>MTSYGSLDIHDNTLEPARPVEGKRGKERARDILTQSSTYGEGTAMVAVMTEDELEGEAATTAEVGRGGSGSVSSSRVVGQGGRGSSSGA</sequence>
<reference evidence="2" key="1">
    <citation type="journal article" date="2023" name="Nat. Commun.">
        <title>Diploid and tetraploid genomes of Acorus and the evolution of monocots.</title>
        <authorList>
            <person name="Ma L."/>
            <person name="Liu K.W."/>
            <person name="Li Z."/>
            <person name="Hsiao Y.Y."/>
            <person name="Qi Y."/>
            <person name="Fu T."/>
            <person name="Tang G.D."/>
            <person name="Zhang D."/>
            <person name="Sun W.H."/>
            <person name="Liu D.K."/>
            <person name="Li Y."/>
            <person name="Chen G.Z."/>
            <person name="Liu X.D."/>
            <person name="Liao X.Y."/>
            <person name="Jiang Y.T."/>
            <person name="Yu X."/>
            <person name="Hao Y."/>
            <person name="Huang J."/>
            <person name="Zhao X.W."/>
            <person name="Ke S."/>
            <person name="Chen Y.Y."/>
            <person name="Wu W.L."/>
            <person name="Hsu J.L."/>
            <person name="Lin Y.F."/>
            <person name="Huang M.D."/>
            <person name="Li C.Y."/>
            <person name="Huang L."/>
            <person name="Wang Z.W."/>
            <person name="Zhao X."/>
            <person name="Zhong W.Y."/>
            <person name="Peng D.H."/>
            <person name="Ahmad S."/>
            <person name="Lan S."/>
            <person name="Zhang J.S."/>
            <person name="Tsai W.C."/>
            <person name="Van de Peer Y."/>
            <person name="Liu Z.J."/>
        </authorList>
    </citation>
    <scope>NUCLEOTIDE SEQUENCE</scope>
    <source>
        <strain evidence="2">CP</strain>
    </source>
</reference>
<evidence type="ECO:0000313" key="3">
    <source>
        <dbReference type="Proteomes" id="UP001180020"/>
    </source>
</evidence>
<reference evidence="2" key="2">
    <citation type="submission" date="2023-06" db="EMBL/GenBank/DDBJ databases">
        <authorList>
            <person name="Ma L."/>
            <person name="Liu K.-W."/>
            <person name="Li Z."/>
            <person name="Hsiao Y.-Y."/>
            <person name="Qi Y."/>
            <person name="Fu T."/>
            <person name="Tang G."/>
            <person name="Zhang D."/>
            <person name="Sun W.-H."/>
            <person name="Liu D.-K."/>
            <person name="Li Y."/>
            <person name="Chen G.-Z."/>
            <person name="Liu X.-D."/>
            <person name="Liao X.-Y."/>
            <person name="Jiang Y.-T."/>
            <person name="Yu X."/>
            <person name="Hao Y."/>
            <person name="Huang J."/>
            <person name="Zhao X.-W."/>
            <person name="Ke S."/>
            <person name="Chen Y.-Y."/>
            <person name="Wu W.-L."/>
            <person name="Hsu J.-L."/>
            <person name="Lin Y.-F."/>
            <person name="Huang M.-D."/>
            <person name="Li C.-Y."/>
            <person name="Huang L."/>
            <person name="Wang Z.-W."/>
            <person name="Zhao X."/>
            <person name="Zhong W.-Y."/>
            <person name="Peng D.-H."/>
            <person name="Ahmad S."/>
            <person name="Lan S."/>
            <person name="Zhang J.-S."/>
            <person name="Tsai W.-C."/>
            <person name="Van De Peer Y."/>
            <person name="Liu Z.-J."/>
        </authorList>
    </citation>
    <scope>NUCLEOTIDE SEQUENCE</scope>
    <source>
        <strain evidence="2">CP</strain>
        <tissue evidence="2">Leaves</tissue>
    </source>
</reference>
<feature type="compositionally biased region" description="Basic and acidic residues" evidence="1">
    <location>
        <begin position="8"/>
        <end position="30"/>
    </location>
</feature>
<gene>
    <name evidence="2" type="ORF">QJS10_CPA08g00619</name>
</gene>
<dbReference type="EMBL" id="JAUJYO010000008">
    <property type="protein sequence ID" value="KAK1309790.1"/>
    <property type="molecule type" value="Genomic_DNA"/>
</dbReference>
<organism evidence="2 3">
    <name type="scientific">Acorus calamus</name>
    <name type="common">Sweet flag</name>
    <dbReference type="NCBI Taxonomy" id="4465"/>
    <lineage>
        <taxon>Eukaryota</taxon>
        <taxon>Viridiplantae</taxon>
        <taxon>Streptophyta</taxon>
        <taxon>Embryophyta</taxon>
        <taxon>Tracheophyta</taxon>
        <taxon>Spermatophyta</taxon>
        <taxon>Magnoliopsida</taxon>
        <taxon>Liliopsida</taxon>
        <taxon>Acoraceae</taxon>
        <taxon>Acorus</taxon>
    </lineage>
</organism>
<proteinExistence type="predicted"/>
<evidence type="ECO:0000256" key="1">
    <source>
        <dbReference type="SAM" id="MobiDB-lite"/>
    </source>
</evidence>
<keyword evidence="3" id="KW-1185">Reference proteome</keyword>
<feature type="region of interest" description="Disordered" evidence="1">
    <location>
        <begin position="60"/>
        <end position="89"/>
    </location>
</feature>
<comment type="caution">
    <text evidence="2">The sequence shown here is derived from an EMBL/GenBank/DDBJ whole genome shotgun (WGS) entry which is preliminary data.</text>
</comment>
<feature type="region of interest" description="Disordered" evidence="1">
    <location>
        <begin position="1"/>
        <end position="30"/>
    </location>
</feature>
<feature type="compositionally biased region" description="Gly residues" evidence="1">
    <location>
        <begin position="79"/>
        <end position="89"/>
    </location>
</feature>
<dbReference type="AlphaFoldDB" id="A0AAV9E8K6"/>